<feature type="compositionally biased region" description="Acidic residues" evidence="2">
    <location>
        <begin position="313"/>
        <end position="329"/>
    </location>
</feature>
<reference evidence="3" key="1">
    <citation type="submission" date="2023-06" db="EMBL/GenBank/DDBJ databases">
        <title>Survivors Of The Sea: Transcriptome response of Skeletonema marinoi to long-term dormancy.</title>
        <authorList>
            <person name="Pinder M.I.M."/>
            <person name="Kourtchenko O."/>
            <person name="Robertson E.K."/>
            <person name="Larsson T."/>
            <person name="Maumus F."/>
            <person name="Osuna-Cruz C.M."/>
            <person name="Vancaester E."/>
            <person name="Stenow R."/>
            <person name="Vandepoele K."/>
            <person name="Ploug H."/>
            <person name="Bruchert V."/>
            <person name="Godhe A."/>
            <person name="Topel M."/>
        </authorList>
    </citation>
    <scope>NUCLEOTIDE SEQUENCE</scope>
    <source>
        <strain evidence="3">R05AC</strain>
    </source>
</reference>
<evidence type="ECO:0000256" key="1">
    <source>
        <dbReference type="PROSITE-ProRule" id="PRU00023"/>
    </source>
</evidence>
<feature type="repeat" description="ANK" evidence="1">
    <location>
        <begin position="403"/>
        <end position="431"/>
    </location>
</feature>
<accession>A0AAD9D8S4</accession>
<comment type="caution">
    <text evidence="3">The sequence shown here is derived from an EMBL/GenBank/DDBJ whole genome shotgun (WGS) entry which is preliminary data.</text>
</comment>
<feature type="compositionally biased region" description="Basic and acidic residues" evidence="2">
    <location>
        <begin position="1"/>
        <end position="14"/>
    </location>
</feature>
<feature type="compositionally biased region" description="Low complexity" evidence="2">
    <location>
        <begin position="100"/>
        <end position="118"/>
    </location>
</feature>
<proteinExistence type="predicted"/>
<feature type="region of interest" description="Disordered" evidence="2">
    <location>
        <begin position="517"/>
        <end position="540"/>
    </location>
</feature>
<evidence type="ECO:0000256" key="2">
    <source>
        <dbReference type="SAM" id="MobiDB-lite"/>
    </source>
</evidence>
<evidence type="ECO:0000313" key="3">
    <source>
        <dbReference type="EMBL" id="KAK1738282.1"/>
    </source>
</evidence>
<feature type="region of interest" description="Disordered" evidence="2">
    <location>
        <begin position="623"/>
        <end position="668"/>
    </location>
</feature>
<feature type="region of interest" description="Disordered" evidence="2">
    <location>
        <begin position="434"/>
        <end position="462"/>
    </location>
</feature>
<feature type="compositionally biased region" description="Low complexity" evidence="2">
    <location>
        <begin position="283"/>
        <end position="296"/>
    </location>
</feature>
<dbReference type="Pfam" id="PF00023">
    <property type="entry name" value="Ank"/>
    <property type="match status" value="1"/>
</dbReference>
<dbReference type="Proteomes" id="UP001224775">
    <property type="component" value="Unassembled WGS sequence"/>
</dbReference>
<gene>
    <name evidence="3" type="ORF">QTG54_010951</name>
</gene>
<dbReference type="EMBL" id="JATAAI010000021">
    <property type="protein sequence ID" value="KAK1738282.1"/>
    <property type="molecule type" value="Genomic_DNA"/>
</dbReference>
<feature type="compositionally biased region" description="Polar residues" evidence="2">
    <location>
        <begin position="437"/>
        <end position="449"/>
    </location>
</feature>
<dbReference type="Gene3D" id="1.25.40.20">
    <property type="entry name" value="Ankyrin repeat-containing domain"/>
    <property type="match status" value="1"/>
</dbReference>
<dbReference type="SMART" id="SM00248">
    <property type="entry name" value="ANK"/>
    <property type="match status" value="2"/>
</dbReference>
<dbReference type="AlphaFoldDB" id="A0AAD9D8S4"/>
<evidence type="ECO:0000313" key="4">
    <source>
        <dbReference type="Proteomes" id="UP001224775"/>
    </source>
</evidence>
<feature type="compositionally biased region" description="Basic and acidic residues" evidence="2">
    <location>
        <begin position="80"/>
        <end position="94"/>
    </location>
</feature>
<name>A0AAD9D8S4_9STRA</name>
<keyword evidence="4" id="KW-1185">Reference proteome</keyword>
<feature type="compositionally biased region" description="Low complexity" evidence="2">
    <location>
        <begin position="624"/>
        <end position="638"/>
    </location>
</feature>
<sequence>MSKVDDEPQQRMEIEDHDDIISDDDSEYTYVTDDDEEEEDESVMKHNKKGWFSFLRRDGHDDDDCEDEDYESDEGEIEGSSDHESVVSEHRIEDSNAGITPSADTTTTAATPQQQQQQQEDDHSTSSSSSEEEEDILDQIDNYNPSSTNNNNKQEEEDDESILMAQAIQRVQQRIQSHGGNIYNALEMKDQVLVDTLRGVEDENVIREVVGRAMEEEELEMVVDRNEEVDVKGDIIVNGDVDHDDDFQVESLEMEEDQETTATKQPFIQHGVYVEESQLVATNGNSNGVDNGNNDVKMMESKGYDDEDHQQQDEEDDEGTDEDEEEGPTLEEQRSLLSLAAEHDRVDVIKELLSISQNEDVNTSLLCGFTSADEHDELNNNNNNNYEQDDASESTNVIFVPPPLHAAVAHGSVNAASCLLRMGADPSIRPIVPTPYLSRNYQPSSPTNTRGKRRPSSMEEDRNYKKYHEMSAWELAFGSIVVLEDDGDVDGITNGEMEVDEEEKVVEKRGWFGFGGGHKKEEEDQDEDVTIQQQQDANGKHRIVRRRQPLNIAPNKLEGIRHAFTAEALRAIGADEVDRLKQLLDSGMDSDMEVAGKSLVSWAIEMEADGCCELLRVDEINANDKVSPPVDSDESSPVTKSSNDVDQTQPSTKPPAANVDQPPIPSIHDERLASLSPKDILTLIQENENLIPALTTCRDDLAEETSACQNILRDVQASGGRGGLSSQSLLDLVHSLKEKRRDLEEGVKNWQHAWEEREDELDFFWEEVLNDEWREHLAQSGILDNVTDTATMMAGYESTASLDDLTRRFCEVDNRVNTLRSSIVSLADECARYQAEVERAGMSGALSLTKSLREELKEMESQLSEAKSGEAMCRRKIELIQERLTNSARDESVEENVPDNGHVDAEEYRYEGKEDVSNVTQDFAKKELLEGTAYAEAFVHRGMERECNVLDQYEGDDRSASTEGASNHESYYDHDKSIENDFVVDEDEEHSDFVVVNDTDEVTDEAHETILVEDQEEAEVVDDDDVTIPSEMQEQIDPMIDAGHMDNAQSNKIEINEIENGCADHKGEEHADSQGVTNALVRPPDSELDALQPSDALKSGMSTAIVLRQPTGHSGSFSLQIWDLIRRIVGLGGRTPTPSYHAQSESSTNIMIV</sequence>
<feature type="compositionally biased region" description="Acidic residues" evidence="2">
    <location>
        <begin position="61"/>
        <end position="79"/>
    </location>
</feature>
<protein>
    <submittedName>
        <fullName evidence="3">Uncharacterized protein</fullName>
    </submittedName>
</protein>
<dbReference type="InterPro" id="IPR002110">
    <property type="entry name" value="Ankyrin_rpt"/>
</dbReference>
<feature type="region of interest" description="Disordered" evidence="2">
    <location>
        <begin position="1"/>
        <end position="159"/>
    </location>
</feature>
<feature type="compositionally biased region" description="Polar residues" evidence="2">
    <location>
        <begin position="639"/>
        <end position="651"/>
    </location>
</feature>
<dbReference type="PROSITE" id="PS50088">
    <property type="entry name" value="ANK_REPEAT"/>
    <property type="match status" value="1"/>
</dbReference>
<feature type="compositionally biased region" description="Low complexity" evidence="2">
    <location>
        <begin position="142"/>
        <end position="152"/>
    </location>
</feature>
<dbReference type="SUPFAM" id="SSF48403">
    <property type="entry name" value="Ankyrin repeat"/>
    <property type="match status" value="1"/>
</dbReference>
<feature type="region of interest" description="Disordered" evidence="2">
    <location>
        <begin position="282"/>
        <end position="331"/>
    </location>
</feature>
<dbReference type="InterPro" id="IPR036770">
    <property type="entry name" value="Ankyrin_rpt-contain_sf"/>
</dbReference>
<organism evidence="3 4">
    <name type="scientific">Skeletonema marinoi</name>
    <dbReference type="NCBI Taxonomy" id="267567"/>
    <lineage>
        <taxon>Eukaryota</taxon>
        <taxon>Sar</taxon>
        <taxon>Stramenopiles</taxon>
        <taxon>Ochrophyta</taxon>
        <taxon>Bacillariophyta</taxon>
        <taxon>Coscinodiscophyceae</taxon>
        <taxon>Thalassiosirophycidae</taxon>
        <taxon>Thalassiosirales</taxon>
        <taxon>Skeletonemataceae</taxon>
        <taxon>Skeletonema</taxon>
        <taxon>Skeletonema marinoi-dohrnii complex</taxon>
    </lineage>
</organism>
<feature type="compositionally biased region" description="Acidic residues" evidence="2">
    <location>
        <begin position="15"/>
        <end position="41"/>
    </location>
</feature>
<keyword evidence="1" id="KW-0040">ANK repeat</keyword>
<feature type="compositionally biased region" description="Basic and acidic residues" evidence="2">
    <location>
        <begin position="297"/>
        <end position="312"/>
    </location>
</feature>